<dbReference type="Gene3D" id="3.40.50.410">
    <property type="entry name" value="von Willebrand factor, type A domain"/>
    <property type="match status" value="1"/>
</dbReference>
<evidence type="ECO:0000256" key="2">
    <source>
        <dbReference type="SAM" id="Phobius"/>
    </source>
</evidence>
<protein>
    <submittedName>
        <fullName evidence="4">VWFA domain-containing protein</fullName>
    </submittedName>
</protein>
<reference evidence="4 5" key="1">
    <citation type="submission" date="2024-03" db="EMBL/GenBank/DDBJ databases">
        <title>Complete genome sequence of the green alga Chloropicon roscoffensis RCC1871.</title>
        <authorList>
            <person name="Lemieux C."/>
            <person name="Pombert J.-F."/>
            <person name="Otis C."/>
            <person name="Turmel M."/>
        </authorList>
    </citation>
    <scope>NUCLEOTIDE SEQUENCE [LARGE SCALE GENOMIC DNA]</scope>
    <source>
        <strain evidence="4 5">RCC1871</strain>
    </source>
</reference>
<feature type="domain" description="VWFA" evidence="3">
    <location>
        <begin position="847"/>
        <end position="1037"/>
    </location>
</feature>
<accession>A0AAX4PBY0</accession>
<dbReference type="SMART" id="SM00327">
    <property type="entry name" value="VWA"/>
    <property type="match status" value="1"/>
</dbReference>
<dbReference type="PROSITE" id="PS50234">
    <property type="entry name" value="VWFA"/>
    <property type="match status" value="1"/>
</dbReference>
<dbReference type="Pfam" id="PF00092">
    <property type="entry name" value="VWA"/>
    <property type="match status" value="1"/>
</dbReference>
<dbReference type="InterPro" id="IPR002035">
    <property type="entry name" value="VWF_A"/>
</dbReference>
<dbReference type="CDD" id="cd00198">
    <property type="entry name" value="vWFA"/>
    <property type="match status" value="1"/>
</dbReference>
<dbReference type="Proteomes" id="UP001472866">
    <property type="component" value="Chromosome 08"/>
</dbReference>
<keyword evidence="2" id="KW-0472">Membrane</keyword>
<evidence type="ECO:0000313" key="4">
    <source>
        <dbReference type="EMBL" id="WZN63862.1"/>
    </source>
</evidence>
<feature type="compositionally biased region" description="Pro residues" evidence="1">
    <location>
        <begin position="1093"/>
        <end position="1121"/>
    </location>
</feature>
<feature type="transmembrane region" description="Helical" evidence="2">
    <location>
        <begin position="1359"/>
        <end position="1384"/>
    </location>
</feature>
<dbReference type="SUPFAM" id="SSF53300">
    <property type="entry name" value="vWA-like"/>
    <property type="match status" value="1"/>
</dbReference>
<keyword evidence="2" id="KW-0812">Transmembrane</keyword>
<proteinExistence type="predicted"/>
<evidence type="ECO:0000256" key="1">
    <source>
        <dbReference type="SAM" id="MobiDB-lite"/>
    </source>
</evidence>
<feature type="region of interest" description="Disordered" evidence="1">
    <location>
        <begin position="1086"/>
        <end position="1135"/>
    </location>
</feature>
<evidence type="ECO:0000259" key="3">
    <source>
        <dbReference type="PROSITE" id="PS50234"/>
    </source>
</evidence>
<organism evidence="4 5">
    <name type="scientific">Chloropicon roscoffensis</name>
    <dbReference type="NCBI Taxonomy" id="1461544"/>
    <lineage>
        <taxon>Eukaryota</taxon>
        <taxon>Viridiplantae</taxon>
        <taxon>Chlorophyta</taxon>
        <taxon>Chloropicophyceae</taxon>
        <taxon>Chloropicales</taxon>
        <taxon>Chloropicaceae</taxon>
        <taxon>Chloropicon</taxon>
    </lineage>
</organism>
<keyword evidence="2" id="KW-1133">Transmembrane helix</keyword>
<sequence length="1514" mass="165179">MYGTLRWKPVASTSTKVEFTLEAAFKRDYDWSTSVDTRDPYQVYQKDPSDSSSGLGTRLTSTNLAALDSAFQAEYLIKMPAGTGPEGQALANSRVCVSPFDSGDSPNCESYPLGTKLNNDKNPFTGQFIPYDNNGNPIGSQTGVPCEKPDDMTPDYCSPWSDTYGFFFGDGYSHDVVLTVSEMNTETSLAGGYIKGASVFEHTYASSKKSVSEPYVAFFTGGNRFLELNNNKGGRFRLETSVNIQGANRSPIASFMPVIPIPYTGRGVKSTYGYMATFQLSAYDPDIDKSGFGTEAVKYKIASYVKQGAILGNSIPEGSYPPLWQKEKYEAKRQSAMAVACVGPNGVDCQYCKPEDGKLYLGEPFDCVRYPEWDNEKNLAHSPPNLVIDETTGIVQWETGVGPFTTDTSAYQEDFDANADGDLLDLADGTKGEVPSPARSPLTPGFYNLVLDIRSNSHDPCMDTVPPSCIFDDAKGHISVPLDFMLYLYPPMRMCHGDCQNSGSETSLINGRQGVPTFHSQLGRYGHHDSTSPAEKWTYNTPGTGLCSLCGGGEANQTMVYNPDVCQPKSGTSCQDYQHTGVLELNHTCASGTIDCCPGVLVPSNLPEPATAARSTYTSFVGDESDSTVTYDRTCAQVSPQPSLGFNRIVPAFGSCYVNRAPEWVDGDSCVADIQNTPPIDPDVPVATGSRARIVLTRGTNISFDVVAKDDDPCTELSIKSTGLSEGMTLSGHTRDTARQVRRTFTWNASADSDDRPTDSSVCFYPYDNYLQGEMRCVNMVLPTCFQFQNFELLSSESSQQLVSFRLFDCAGYKVRHLSCDSFVIKENSQVVDSFETSLKCLQPYQAYLLLIDLSASVGNKQSMLSFVKQSVRKFVTDMFGKQCQNSHLLFSIQAFAGDKETVEIITFTNNNEDILEKIDNLDDAISSFLDFRPTNLYGSVEHALETLDNTTKVWSAATQYASSHLVIFTDGEDTTGYSTSSATQAKIAASSHEVFAVGISPVGTLSDVTLNGLGSDTSKVFRATAETQMTEAINTIVTYVKDKFSNTYSIAYCSPRRNGNHQLEIHAQGQASGNTINFTFDASTFTKGATCTPPPPPPPNPPPPPPPPPQVPAPPPPPSLPGTGNNSQSTPTIPSIFDDEIADVELKEKFLQQANASLTKAATTNLTLLSTSSSLLLIYNEFAQKSPASVQQRRRLLANTETIDLMELVFAFEVNASATEVEMAYLEMVETNKMKVAVGWNPKAAVDLMPSIIKLEEAMASGRISKTLLEYSISVIPQFSSDDEFSFNEEYMKANKVEIDQGIAGLGTAQQQKLLGLVGPIKQVELQIVMDTVGSSDNVTGIPGAGSSGSDGIEDEEWFYIILAIAGGVFCMLICGLCVCSTVQRSQIELVKQVQQQMQTVKMNNFVGNGQIKTPVKPVKIIQSPQDDSANMSTKDIENNLQSIKDDGQMTMDKSEDIKDDSPYISESEIIDDRDIDEAELEIIDTLANGDERFNFNNTMDSKGKVYYDQQRL</sequence>
<feature type="compositionally biased region" description="Polar residues" evidence="1">
    <location>
        <begin position="1123"/>
        <end position="1134"/>
    </location>
</feature>
<gene>
    <name evidence="4" type="ORF">HKI87_08g54150</name>
</gene>
<dbReference type="EMBL" id="CP151508">
    <property type="protein sequence ID" value="WZN63862.1"/>
    <property type="molecule type" value="Genomic_DNA"/>
</dbReference>
<name>A0AAX4PBY0_9CHLO</name>
<keyword evidence="5" id="KW-1185">Reference proteome</keyword>
<evidence type="ECO:0000313" key="5">
    <source>
        <dbReference type="Proteomes" id="UP001472866"/>
    </source>
</evidence>
<dbReference type="InterPro" id="IPR036465">
    <property type="entry name" value="vWFA_dom_sf"/>
</dbReference>